<feature type="transmembrane region" description="Helical" evidence="2">
    <location>
        <begin position="55"/>
        <end position="77"/>
    </location>
</feature>
<accession>A0A8S0TAV7</accession>
<dbReference type="AlphaFoldDB" id="A0A8S0TAV7"/>
<feature type="non-terminal residue" evidence="3">
    <location>
        <position position="1"/>
    </location>
</feature>
<dbReference type="Gramene" id="OE9A021206T2">
    <property type="protein sequence ID" value="OE9A021206C2"/>
    <property type="gene ID" value="OE9A021206"/>
</dbReference>
<proteinExistence type="predicted"/>
<evidence type="ECO:0000256" key="1">
    <source>
        <dbReference type="SAM" id="MobiDB-lite"/>
    </source>
</evidence>
<keyword evidence="2" id="KW-1133">Transmembrane helix</keyword>
<evidence type="ECO:0000313" key="4">
    <source>
        <dbReference type="Proteomes" id="UP000594638"/>
    </source>
</evidence>
<evidence type="ECO:0000256" key="2">
    <source>
        <dbReference type="SAM" id="Phobius"/>
    </source>
</evidence>
<keyword evidence="2" id="KW-0472">Membrane</keyword>
<dbReference type="Proteomes" id="UP000594638">
    <property type="component" value="Unassembled WGS sequence"/>
</dbReference>
<reference evidence="3 4" key="1">
    <citation type="submission" date="2019-12" db="EMBL/GenBank/DDBJ databases">
        <authorList>
            <person name="Alioto T."/>
            <person name="Alioto T."/>
            <person name="Gomez Garrido J."/>
        </authorList>
    </citation>
    <scope>NUCLEOTIDE SEQUENCE [LARGE SCALE GENOMIC DNA]</scope>
</reference>
<feature type="region of interest" description="Disordered" evidence="1">
    <location>
        <begin position="1"/>
        <end position="35"/>
    </location>
</feature>
<protein>
    <submittedName>
        <fullName evidence="3">Uncharacterized protein</fullName>
    </submittedName>
</protein>
<gene>
    <name evidence="3" type="ORF">OLEA9_A021206</name>
</gene>
<dbReference type="EMBL" id="CACTIH010005778">
    <property type="protein sequence ID" value="CAA3001709.1"/>
    <property type="molecule type" value="Genomic_DNA"/>
</dbReference>
<sequence length="85" mass="9403">LIPTKLLQNSKEQQQQKMAKKRRKKLVKHSSSCKGLNSSAVHPMKYKMVVEEVKLAVSGGVLAVAALNSLVVLVVSIRQDISRIH</sequence>
<name>A0A8S0TAV7_OLEEU</name>
<comment type="caution">
    <text evidence="3">The sequence shown here is derived from an EMBL/GenBank/DDBJ whole genome shotgun (WGS) entry which is preliminary data.</text>
</comment>
<organism evidence="3 4">
    <name type="scientific">Olea europaea subsp. europaea</name>
    <dbReference type="NCBI Taxonomy" id="158383"/>
    <lineage>
        <taxon>Eukaryota</taxon>
        <taxon>Viridiplantae</taxon>
        <taxon>Streptophyta</taxon>
        <taxon>Embryophyta</taxon>
        <taxon>Tracheophyta</taxon>
        <taxon>Spermatophyta</taxon>
        <taxon>Magnoliopsida</taxon>
        <taxon>eudicotyledons</taxon>
        <taxon>Gunneridae</taxon>
        <taxon>Pentapetalae</taxon>
        <taxon>asterids</taxon>
        <taxon>lamiids</taxon>
        <taxon>Lamiales</taxon>
        <taxon>Oleaceae</taxon>
        <taxon>Oleeae</taxon>
        <taxon>Olea</taxon>
    </lineage>
</organism>
<keyword evidence="4" id="KW-1185">Reference proteome</keyword>
<evidence type="ECO:0000313" key="3">
    <source>
        <dbReference type="EMBL" id="CAA3001709.1"/>
    </source>
</evidence>
<keyword evidence="2" id="KW-0812">Transmembrane</keyword>
<feature type="compositionally biased region" description="Basic residues" evidence="1">
    <location>
        <begin position="18"/>
        <end position="28"/>
    </location>
</feature>